<evidence type="ECO:0000256" key="3">
    <source>
        <dbReference type="ARBA" id="ARBA00022722"/>
    </source>
</evidence>
<gene>
    <name evidence="6" type="ORF">METZ01_LOCUS284096</name>
</gene>
<keyword evidence="2" id="KW-0690">Ribosome biogenesis</keyword>
<dbReference type="Pfam" id="PF03652">
    <property type="entry name" value="RuvX"/>
    <property type="match status" value="1"/>
</dbReference>
<evidence type="ECO:0000256" key="4">
    <source>
        <dbReference type="ARBA" id="ARBA00022801"/>
    </source>
</evidence>
<dbReference type="SMART" id="SM00732">
    <property type="entry name" value="YqgFc"/>
    <property type="match status" value="1"/>
</dbReference>
<evidence type="ECO:0000256" key="1">
    <source>
        <dbReference type="ARBA" id="ARBA00022490"/>
    </source>
</evidence>
<accession>A0A382L7P3</accession>
<keyword evidence="4" id="KW-0378">Hydrolase</keyword>
<protein>
    <recommendedName>
        <fullName evidence="5">YqgF/RNase H-like domain-containing protein</fullName>
    </recommendedName>
</protein>
<dbReference type="InterPro" id="IPR005227">
    <property type="entry name" value="YqgF"/>
</dbReference>
<dbReference type="HAMAP" id="MF_00651">
    <property type="entry name" value="Nuclease_YqgF"/>
    <property type="match status" value="1"/>
</dbReference>
<evidence type="ECO:0000259" key="5">
    <source>
        <dbReference type="SMART" id="SM00732"/>
    </source>
</evidence>
<feature type="domain" description="YqgF/RNase H-like" evidence="5">
    <location>
        <begin position="3"/>
        <end position="102"/>
    </location>
</feature>
<sequence>MSGRILSIDYGTSRVGFAISDPLYIIATPLKTIKNKSIQDLLKHIGLIVKEYDIKAIVVGLPLGLNGKETKQTKTVKLFSETLEKNNYKVIFEDERLTTILAKKALIKQKISTGKNKSLIDQVSAAFILQNYLDKKKSFLVE</sequence>
<dbReference type="GO" id="GO:0000967">
    <property type="term" value="P:rRNA 5'-end processing"/>
    <property type="evidence" value="ECO:0007669"/>
    <property type="project" value="TreeGrafter"/>
</dbReference>
<dbReference type="PANTHER" id="PTHR33317">
    <property type="entry name" value="POLYNUCLEOTIDYL TRANSFERASE, RIBONUCLEASE H-LIKE SUPERFAMILY PROTEIN"/>
    <property type="match status" value="1"/>
</dbReference>
<evidence type="ECO:0000313" key="6">
    <source>
        <dbReference type="EMBL" id="SVC31242.1"/>
    </source>
</evidence>
<dbReference type="InterPro" id="IPR006641">
    <property type="entry name" value="YqgF/RNaseH-like_dom"/>
</dbReference>
<dbReference type="PANTHER" id="PTHR33317:SF4">
    <property type="entry name" value="POLYNUCLEOTIDYL TRANSFERASE, RIBONUCLEASE H-LIKE SUPERFAMILY PROTEIN"/>
    <property type="match status" value="1"/>
</dbReference>
<dbReference type="SUPFAM" id="SSF53098">
    <property type="entry name" value="Ribonuclease H-like"/>
    <property type="match status" value="1"/>
</dbReference>
<reference evidence="6" key="1">
    <citation type="submission" date="2018-05" db="EMBL/GenBank/DDBJ databases">
        <authorList>
            <person name="Lanie J.A."/>
            <person name="Ng W.-L."/>
            <person name="Kazmierczak K.M."/>
            <person name="Andrzejewski T.M."/>
            <person name="Davidsen T.M."/>
            <person name="Wayne K.J."/>
            <person name="Tettelin H."/>
            <person name="Glass J.I."/>
            <person name="Rusch D."/>
            <person name="Podicherti R."/>
            <person name="Tsui H.-C.T."/>
            <person name="Winkler M.E."/>
        </authorList>
    </citation>
    <scope>NUCLEOTIDE SEQUENCE</scope>
</reference>
<proteinExistence type="inferred from homology"/>
<keyword evidence="1" id="KW-0963">Cytoplasm</keyword>
<organism evidence="6">
    <name type="scientific">marine metagenome</name>
    <dbReference type="NCBI Taxonomy" id="408172"/>
    <lineage>
        <taxon>unclassified sequences</taxon>
        <taxon>metagenomes</taxon>
        <taxon>ecological metagenomes</taxon>
    </lineage>
</organism>
<dbReference type="CDD" id="cd16964">
    <property type="entry name" value="YqgF"/>
    <property type="match status" value="1"/>
</dbReference>
<dbReference type="NCBIfam" id="TIGR00250">
    <property type="entry name" value="RNAse_H_YqgF"/>
    <property type="match status" value="1"/>
</dbReference>
<dbReference type="GO" id="GO:0016787">
    <property type="term" value="F:hydrolase activity"/>
    <property type="evidence" value="ECO:0007669"/>
    <property type="project" value="UniProtKB-KW"/>
</dbReference>
<dbReference type="GO" id="GO:0005829">
    <property type="term" value="C:cytosol"/>
    <property type="evidence" value="ECO:0007669"/>
    <property type="project" value="TreeGrafter"/>
</dbReference>
<dbReference type="AlphaFoldDB" id="A0A382L7P3"/>
<dbReference type="GO" id="GO:0004518">
    <property type="term" value="F:nuclease activity"/>
    <property type="evidence" value="ECO:0007669"/>
    <property type="project" value="UniProtKB-KW"/>
</dbReference>
<dbReference type="Gene3D" id="3.30.420.140">
    <property type="entry name" value="YqgF/RNase H-like domain"/>
    <property type="match status" value="1"/>
</dbReference>
<evidence type="ECO:0000256" key="2">
    <source>
        <dbReference type="ARBA" id="ARBA00022517"/>
    </source>
</evidence>
<keyword evidence="3" id="KW-0540">Nuclease</keyword>
<name>A0A382L7P3_9ZZZZ</name>
<dbReference type="InterPro" id="IPR037027">
    <property type="entry name" value="YqgF/RNaseH-like_dom_sf"/>
</dbReference>
<dbReference type="InterPro" id="IPR012337">
    <property type="entry name" value="RNaseH-like_sf"/>
</dbReference>
<dbReference type="EMBL" id="UINC01084518">
    <property type="protein sequence ID" value="SVC31242.1"/>
    <property type="molecule type" value="Genomic_DNA"/>
</dbReference>